<evidence type="ECO:0000256" key="1">
    <source>
        <dbReference type="SAM" id="MobiDB-lite"/>
    </source>
</evidence>
<name>A0ABQ8TQW6_PERAM</name>
<evidence type="ECO:0000256" key="2">
    <source>
        <dbReference type="SAM" id="SignalP"/>
    </source>
</evidence>
<proteinExistence type="predicted"/>
<keyword evidence="2" id="KW-0732">Signal</keyword>
<feature type="region of interest" description="Disordered" evidence="1">
    <location>
        <begin position="702"/>
        <end position="721"/>
    </location>
</feature>
<dbReference type="Proteomes" id="UP001148838">
    <property type="component" value="Unassembled WGS sequence"/>
</dbReference>
<gene>
    <name evidence="3" type="ORF">ANN_00093</name>
</gene>
<feature type="region of interest" description="Disordered" evidence="1">
    <location>
        <begin position="65"/>
        <end position="91"/>
    </location>
</feature>
<evidence type="ECO:0000313" key="4">
    <source>
        <dbReference type="Proteomes" id="UP001148838"/>
    </source>
</evidence>
<dbReference type="PANTHER" id="PTHR47027">
    <property type="entry name" value="REVERSE TRANSCRIPTASE DOMAIN-CONTAINING PROTEIN"/>
    <property type="match status" value="1"/>
</dbReference>
<comment type="caution">
    <text evidence="3">The sequence shown here is derived from an EMBL/GenBank/DDBJ whole genome shotgun (WGS) entry which is preliminary data.</text>
</comment>
<dbReference type="EMBL" id="JAJSOF020000003">
    <property type="protein sequence ID" value="KAJ4448703.1"/>
    <property type="molecule type" value="Genomic_DNA"/>
</dbReference>
<feature type="chain" id="PRO_5047206734" evidence="2">
    <location>
        <begin position="23"/>
        <end position="850"/>
    </location>
</feature>
<feature type="signal peptide" evidence="2">
    <location>
        <begin position="1"/>
        <end position="22"/>
    </location>
</feature>
<evidence type="ECO:0000313" key="3">
    <source>
        <dbReference type="EMBL" id="KAJ4448703.1"/>
    </source>
</evidence>
<keyword evidence="4" id="KW-1185">Reference proteome</keyword>
<dbReference type="PANTHER" id="PTHR47027:SF20">
    <property type="entry name" value="REVERSE TRANSCRIPTASE-LIKE PROTEIN WITH RNA-DIRECTED DNA POLYMERASE DOMAIN"/>
    <property type="match status" value="1"/>
</dbReference>
<reference evidence="3 4" key="1">
    <citation type="journal article" date="2022" name="Allergy">
        <title>Genome assembly and annotation of Periplaneta americana reveal a comprehensive cockroach allergen profile.</title>
        <authorList>
            <person name="Wang L."/>
            <person name="Xiong Q."/>
            <person name="Saelim N."/>
            <person name="Wang L."/>
            <person name="Nong W."/>
            <person name="Wan A.T."/>
            <person name="Shi M."/>
            <person name="Liu X."/>
            <person name="Cao Q."/>
            <person name="Hui J.H.L."/>
            <person name="Sookrung N."/>
            <person name="Leung T.F."/>
            <person name="Tungtrongchitr A."/>
            <person name="Tsui S.K.W."/>
        </authorList>
    </citation>
    <scope>NUCLEOTIDE SEQUENCE [LARGE SCALE GENOMIC DNA]</scope>
    <source>
        <strain evidence="3">PWHHKU_190912</strain>
    </source>
</reference>
<feature type="compositionally biased region" description="Basic and acidic residues" evidence="1">
    <location>
        <begin position="703"/>
        <end position="715"/>
    </location>
</feature>
<accession>A0ABQ8TQW6</accession>
<sequence length="850" mass="97077">MPSTVVVVCLVLSFSCSDLVRAVEELHNTNLTNAIPAASDNGNDVKVRITRSDVRATLGDKLDPGFWPARGKRGNSEEVAPPSGRTEDDRSHWTMKTAGKASCRAYYLTLDLASTIARVSVVGIGLVGLSDGQGLRCHSYFITVGKKPFLSEFCCLLSKNLKVRIYKTVILPVVLYGCETWTLTLREEHRLRVFENKLLRKIFGAKRDEVTGEWRKLHNAELHALYSSPDIIRNIKSRHLRWAGHVARMGESRNAYRVLVGRPEGKRPLGRPRHRWEDNIKMDLKEVGYDDRDWINLAQDRDRWRAYVRAAMNLRLFLSTSSALFQSIFCYVVSDERLRRLEPLYADEPRFILLERRDESEDPPVGSEGIMSQDDPFWVARGRRKYDIPYESLTPGVDEDNFWPARGKRPLKSRLRELTSAEEPFWAARGKRGAFKIPEDLRFRRGLLNSLSAEEPFWAARGRRSTKEDLRTRRGLLETLSAEEPFWAARGKRSDENEDGPEKRGLLETLSAEEPFWAARGKKDLGHIAQDLRYRKGLLESSEEPFWAARGKKDLGHIAQDLRYSKGLLESSEEPFWAARGKKDIGHIAQDLRYRKGLLESSEEPFWAARGKKDLGHIAQDLRYRKGLLESSEEPFWAARGKKDLEHIAQDLRYRKGLLESSEEPFWAARGKKTWSKLNGARNRRLLLESLSSEEPFWAARGKRGEEKQLEEKRGGRGNLLDSLSAEEPFWAARGRRGLLDSLSAEEPFWAARGKKDSKPMASPSPEEILSQIRTREINPKIDPWWPVRGKRVVDADSNPEDESFWRALESRTHKKEGITVEGKAVNRRNLTTGSVIQQAGAAKLEDASE</sequence>
<protein>
    <submittedName>
        <fullName evidence="3">Uncharacterized protein</fullName>
    </submittedName>
</protein>
<organism evidence="3 4">
    <name type="scientific">Periplaneta americana</name>
    <name type="common">American cockroach</name>
    <name type="synonym">Blatta americana</name>
    <dbReference type="NCBI Taxonomy" id="6978"/>
    <lineage>
        <taxon>Eukaryota</taxon>
        <taxon>Metazoa</taxon>
        <taxon>Ecdysozoa</taxon>
        <taxon>Arthropoda</taxon>
        <taxon>Hexapoda</taxon>
        <taxon>Insecta</taxon>
        <taxon>Pterygota</taxon>
        <taxon>Neoptera</taxon>
        <taxon>Polyneoptera</taxon>
        <taxon>Dictyoptera</taxon>
        <taxon>Blattodea</taxon>
        <taxon>Blattoidea</taxon>
        <taxon>Blattidae</taxon>
        <taxon>Blattinae</taxon>
        <taxon>Periplaneta</taxon>
    </lineage>
</organism>